<comment type="caution">
    <text evidence="1">The sequence shown here is derived from an EMBL/GenBank/DDBJ whole genome shotgun (WGS) entry which is preliminary data.</text>
</comment>
<sequence>MVAVELKSPAPPIRWFYNYERQKAHGKGYSAREYEEKAAAVRERYEQMKRKYNDILGLEEDIVTDQEALDECECGNGANDIQVETERLRCEQNWARYRRDHPKFNQRHQASEHGVDSRCFNRFKDLPMEIKHQIYRHVLCGSQTGHEIRQWQLHYESRLNPFELRFTDLQPLDTRILAASREIYHSALHELYSGNTFIVDISKENATPLFVRDATGVLSPRPTSRIRRWHIRLSYADIADEDLIIPQMVAVRDAMKQCVYLEEIRFTWTCSSNGCPKKLFQSYDSMLRKFADVRGVGKVIFTEELSKKELGRIDKWLDGWGSVPQLASQDVREAVKASMESPRT</sequence>
<reference evidence="1" key="1">
    <citation type="submission" date="2021-03" db="EMBL/GenBank/DDBJ databases">
        <authorList>
            <person name="Tagirdzhanova G."/>
        </authorList>
    </citation>
    <scope>NUCLEOTIDE SEQUENCE</scope>
</reference>
<dbReference type="EMBL" id="CAJPDS010000054">
    <property type="protein sequence ID" value="CAF9929997.1"/>
    <property type="molecule type" value="Genomic_DNA"/>
</dbReference>
<gene>
    <name evidence="1" type="ORF">HETSPECPRED_007510</name>
</gene>
<dbReference type="Proteomes" id="UP000664521">
    <property type="component" value="Unassembled WGS sequence"/>
</dbReference>
<keyword evidence="2" id="KW-1185">Reference proteome</keyword>
<evidence type="ECO:0000313" key="1">
    <source>
        <dbReference type="EMBL" id="CAF9929997.1"/>
    </source>
</evidence>
<protein>
    <submittedName>
        <fullName evidence="1">Uncharacterized protein</fullName>
    </submittedName>
</protein>
<proteinExistence type="predicted"/>
<accession>A0A8H3FRX1</accession>
<name>A0A8H3FRX1_9LECA</name>
<dbReference type="OrthoDB" id="2951834at2759"/>
<organism evidence="1 2">
    <name type="scientific">Heterodermia speciosa</name>
    <dbReference type="NCBI Taxonomy" id="116794"/>
    <lineage>
        <taxon>Eukaryota</taxon>
        <taxon>Fungi</taxon>
        <taxon>Dikarya</taxon>
        <taxon>Ascomycota</taxon>
        <taxon>Pezizomycotina</taxon>
        <taxon>Lecanoromycetes</taxon>
        <taxon>OSLEUM clade</taxon>
        <taxon>Lecanoromycetidae</taxon>
        <taxon>Caliciales</taxon>
        <taxon>Physciaceae</taxon>
        <taxon>Heterodermia</taxon>
    </lineage>
</organism>
<dbReference type="AlphaFoldDB" id="A0A8H3FRX1"/>
<evidence type="ECO:0000313" key="2">
    <source>
        <dbReference type="Proteomes" id="UP000664521"/>
    </source>
</evidence>